<dbReference type="EMBL" id="JBAMIC010000007">
    <property type="protein sequence ID" value="KAK7105246.1"/>
    <property type="molecule type" value="Genomic_DNA"/>
</dbReference>
<dbReference type="Gene3D" id="2.60.40.10">
    <property type="entry name" value="Immunoglobulins"/>
    <property type="match status" value="2"/>
</dbReference>
<feature type="region of interest" description="Disordered" evidence="1">
    <location>
        <begin position="51"/>
        <end position="79"/>
    </location>
</feature>
<dbReference type="InterPro" id="IPR036179">
    <property type="entry name" value="Ig-like_dom_sf"/>
</dbReference>
<dbReference type="SMART" id="SM00409">
    <property type="entry name" value="IG"/>
    <property type="match status" value="3"/>
</dbReference>
<dbReference type="InterPro" id="IPR013783">
    <property type="entry name" value="Ig-like_fold"/>
</dbReference>
<feature type="domain" description="Immunoglobulin" evidence="2">
    <location>
        <begin position="297"/>
        <end position="409"/>
    </location>
</feature>
<evidence type="ECO:0000313" key="4">
    <source>
        <dbReference type="Proteomes" id="UP001374579"/>
    </source>
</evidence>
<dbReference type="SUPFAM" id="SSF48726">
    <property type="entry name" value="Immunoglobulin"/>
    <property type="match status" value="1"/>
</dbReference>
<protein>
    <recommendedName>
        <fullName evidence="2">Immunoglobulin domain-containing protein</fullName>
    </recommendedName>
</protein>
<sequence length="574" mass="65096">MTVETSEEIDLPIDLKAAERDRSPHRTHLENECVKVRLSEVEEILCEKTPDNGASRAKKQGITAEKYRPERRRKRHSERLPSQEIVGIALRDACEIHGLTPPKRRCGQPIQSGAKDAFTFITTPNDKPYRRKDHRTKLKSNQSTKSVCKLCAIYMWWIFCVSKADAQLAAHTYRTTCEAHTPVFEGEQAFVHCQFPDDPRRYKFDFNVIRHDFDGMNPVGDIILNCIWNTEKTNATCQLKDGYTFDQSAIDTNISVRIPSVRREHAGRYVCGYATAWREEDKECSLSVKGLVINCSSPSPSIRVGDPSRIACHYNSDLSRTKEGFYVYRFDHDKDKPVTVLQCKWDMGTAANSPTCTLEPGYIFNRTNIGRTVTLEVPYTEQRHSGNYSCNVIPYFNQVQLKQCTLAVQGWQQGITSRTTTRPAQRQPDQYSEKFVREGQSTSVTCFFPKNIDSPITQIGVKRVINKGTSSNESEQVLQCNESSPCHKTEGYDLADKGTQTFTVTITNFTEQQEGIYVCTFKAKDIESEIPTVCLHLSKDAPDPRPSRSQAAQTYQPSLTVAMAACYLLCVMMF</sequence>
<dbReference type="InterPro" id="IPR013106">
    <property type="entry name" value="Ig_V-set"/>
</dbReference>
<dbReference type="Proteomes" id="UP001374579">
    <property type="component" value="Unassembled WGS sequence"/>
</dbReference>
<comment type="caution">
    <text evidence="3">The sequence shown here is derived from an EMBL/GenBank/DDBJ whole genome shotgun (WGS) entry which is preliminary data.</text>
</comment>
<accession>A0AAN9BHG6</accession>
<feature type="domain" description="Immunoglobulin" evidence="2">
    <location>
        <begin position="178"/>
        <end position="289"/>
    </location>
</feature>
<evidence type="ECO:0000256" key="1">
    <source>
        <dbReference type="SAM" id="MobiDB-lite"/>
    </source>
</evidence>
<evidence type="ECO:0000313" key="3">
    <source>
        <dbReference type="EMBL" id="KAK7105246.1"/>
    </source>
</evidence>
<feature type="domain" description="Immunoglobulin" evidence="2">
    <location>
        <begin position="431"/>
        <end position="538"/>
    </location>
</feature>
<dbReference type="InterPro" id="IPR003599">
    <property type="entry name" value="Ig_sub"/>
</dbReference>
<keyword evidence="4" id="KW-1185">Reference proteome</keyword>
<name>A0AAN9BHG6_9CAEN</name>
<gene>
    <name evidence="3" type="ORF">V1264_016652</name>
</gene>
<reference evidence="3 4" key="1">
    <citation type="submission" date="2024-02" db="EMBL/GenBank/DDBJ databases">
        <title>Chromosome-scale genome assembly of the rough periwinkle Littorina saxatilis.</title>
        <authorList>
            <person name="De Jode A."/>
            <person name="Faria R."/>
            <person name="Formenti G."/>
            <person name="Sims Y."/>
            <person name="Smith T.P."/>
            <person name="Tracey A."/>
            <person name="Wood J.M.D."/>
            <person name="Zagrodzka Z.B."/>
            <person name="Johannesson K."/>
            <person name="Butlin R.K."/>
            <person name="Leder E.H."/>
        </authorList>
    </citation>
    <scope>NUCLEOTIDE SEQUENCE [LARGE SCALE GENOMIC DNA]</scope>
    <source>
        <strain evidence="3">Snail1</strain>
        <tissue evidence="3">Muscle</tissue>
    </source>
</reference>
<dbReference type="AlphaFoldDB" id="A0AAN9BHG6"/>
<dbReference type="Pfam" id="PF07686">
    <property type="entry name" value="V-set"/>
    <property type="match status" value="1"/>
</dbReference>
<evidence type="ECO:0000259" key="2">
    <source>
        <dbReference type="SMART" id="SM00409"/>
    </source>
</evidence>
<proteinExistence type="predicted"/>
<organism evidence="3 4">
    <name type="scientific">Littorina saxatilis</name>
    <dbReference type="NCBI Taxonomy" id="31220"/>
    <lineage>
        <taxon>Eukaryota</taxon>
        <taxon>Metazoa</taxon>
        <taxon>Spiralia</taxon>
        <taxon>Lophotrochozoa</taxon>
        <taxon>Mollusca</taxon>
        <taxon>Gastropoda</taxon>
        <taxon>Caenogastropoda</taxon>
        <taxon>Littorinimorpha</taxon>
        <taxon>Littorinoidea</taxon>
        <taxon>Littorinidae</taxon>
        <taxon>Littorina</taxon>
    </lineage>
</organism>